<dbReference type="InterPro" id="IPR000565">
    <property type="entry name" value="Topo_IIA_B"/>
</dbReference>
<dbReference type="AlphaFoldDB" id="A0A1G7G3Y8"/>
<dbReference type="Gene3D" id="3.30.230.10">
    <property type="match status" value="1"/>
</dbReference>
<dbReference type="FunFam" id="3.40.50.670:FF:000006">
    <property type="entry name" value="DNA topoisomerase (ATP-hydrolyzing)"/>
    <property type="match status" value="1"/>
</dbReference>
<dbReference type="InterPro" id="IPR013759">
    <property type="entry name" value="Topo_IIA_B_C"/>
</dbReference>
<dbReference type="SUPFAM" id="SSF54211">
    <property type="entry name" value="Ribosomal protein S5 domain 2-like"/>
    <property type="match status" value="1"/>
</dbReference>
<reference evidence="14" key="1">
    <citation type="submission" date="2016-10" db="EMBL/GenBank/DDBJ databases">
        <authorList>
            <person name="Varghese N."/>
            <person name="Submissions S."/>
        </authorList>
    </citation>
    <scope>NUCLEOTIDE SEQUENCE [LARGE SCALE GENOMIC DNA]</scope>
    <source>
        <strain evidence="14">DSM 24729</strain>
    </source>
</reference>
<evidence type="ECO:0000313" key="14">
    <source>
        <dbReference type="Proteomes" id="UP000182114"/>
    </source>
</evidence>
<keyword evidence="10 13" id="KW-0413">Isomerase</keyword>
<name>A0A1G7G3Y8_9FLAO</name>
<dbReference type="PRINTS" id="PR00418">
    <property type="entry name" value="TPI2FAMILY"/>
</dbReference>
<dbReference type="PRINTS" id="PR01159">
    <property type="entry name" value="DNAGYRASEB"/>
</dbReference>
<keyword evidence="14" id="KW-1185">Reference proteome</keyword>
<dbReference type="Proteomes" id="UP000182114">
    <property type="component" value="Unassembled WGS sequence"/>
</dbReference>
<dbReference type="InterPro" id="IPR018522">
    <property type="entry name" value="TopoIIA_CS"/>
</dbReference>
<evidence type="ECO:0000256" key="11">
    <source>
        <dbReference type="ARBA" id="ARBA00063644"/>
    </source>
</evidence>
<evidence type="ECO:0000256" key="6">
    <source>
        <dbReference type="ARBA" id="ARBA00022840"/>
    </source>
</evidence>
<comment type="cofactor">
    <cofactor evidence="2">
        <name>Mg(2+)</name>
        <dbReference type="ChEBI" id="CHEBI:18420"/>
    </cofactor>
</comment>
<dbReference type="EC" id="5.6.2.2" evidence="3"/>
<dbReference type="Gene3D" id="3.40.50.670">
    <property type="match status" value="1"/>
</dbReference>
<dbReference type="Pfam" id="PF02518">
    <property type="entry name" value="HATPase_c"/>
    <property type="match status" value="1"/>
</dbReference>
<dbReference type="RefSeq" id="WP_024481263.1">
    <property type="nucleotide sequence ID" value="NZ_CANLMK010000002.1"/>
</dbReference>
<keyword evidence="6" id="KW-0067">ATP-binding</keyword>
<dbReference type="PROSITE" id="PS00177">
    <property type="entry name" value="TOPOISOMERASE_II"/>
    <property type="match status" value="1"/>
</dbReference>
<keyword evidence="4" id="KW-0479">Metal-binding</keyword>
<dbReference type="Gene3D" id="3.30.565.10">
    <property type="entry name" value="Histidine kinase-like ATPase, C-terminal domain"/>
    <property type="match status" value="1"/>
</dbReference>
<comment type="subunit">
    <text evidence="11">Heterotetramer composed of ParC and ParE.</text>
</comment>
<keyword evidence="7" id="KW-0460">Magnesium</keyword>
<dbReference type="InterPro" id="IPR014721">
    <property type="entry name" value="Ribsml_uS5_D2-typ_fold_subgr"/>
</dbReference>
<evidence type="ECO:0000313" key="13">
    <source>
        <dbReference type="EMBL" id="SDE82820.1"/>
    </source>
</evidence>
<dbReference type="GO" id="GO:0003918">
    <property type="term" value="F:DNA topoisomerase type II (double strand cut, ATP-hydrolyzing) activity"/>
    <property type="evidence" value="ECO:0007669"/>
    <property type="project" value="UniProtKB-EC"/>
</dbReference>
<dbReference type="SMART" id="SM00433">
    <property type="entry name" value="TOP2c"/>
    <property type="match status" value="1"/>
</dbReference>
<evidence type="ECO:0000256" key="8">
    <source>
        <dbReference type="ARBA" id="ARBA00023029"/>
    </source>
</evidence>
<dbReference type="EMBL" id="FNBD01000004">
    <property type="protein sequence ID" value="SDE82820.1"/>
    <property type="molecule type" value="Genomic_DNA"/>
</dbReference>
<proteinExistence type="predicted"/>
<evidence type="ECO:0000256" key="1">
    <source>
        <dbReference type="ARBA" id="ARBA00000185"/>
    </source>
</evidence>
<keyword evidence="8" id="KW-0799">Topoisomerase</keyword>
<evidence type="ECO:0000256" key="10">
    <source>
        <dbReference type="ARBA" id="ARBA00023235"/>
    </source>
</evidence>
<dbReference type="PROSITE" id="PS50880">
    <property type="entry name" value="TOPRIM"/>
    <property type="match status" value="1"/>
</dbReference>
<dbReference type="Pfam" id="PF01751">
    <property type="entry name" value="Toprim"/>
    <property type="match status" value="1"/>
</dbReference>
<evidence type="ECO:0000256" key="9">
    <source>
        <dbReference type="ARBA" id="ARBA00023125"/>
    </source>
</evidence>
<dbReference type="InterPro" id="IPR020568">
    <property type="entry name" value="Ribosomal_Su5_D2-typ_SF"/>
</dbReference>
<accession>A0A1G7G3Y8</accession>
<evidence type="ECO:0000256" key="5">
    <source>
        <dbReference type="ARBA" id="ARBA00022741"/>
    </source>
</evidence>
<sequence>MSENTQYTEDNIRSLDWKEHIRMRPGMYIGKLGDGSSADDGIYILLKEVVDNCIDEFVMGSGRTIDITIKDNLVSVRDYGRGIPLGKVVDVVSKMNTGGKYDSRAFKKSVGLNGVGTKAVNALSTFFKVESSRDSQLKTAEFHQGNLVQEEGPNDTSKRKGTKVSFIPDEIIFKKYKYRNEYIERMLKNYVYLNPGLTIVFNGEKFHSENGLKDLLEDNNNMEDMLYPIIHLKGDDIEVAITHSKTQYSEEYHSFVNGQHTTQGGTHQSAFREAIAKTIRDFYGKSYDASDIRKSIVSAIAIKVMEPVFESQTKTKLGSTDMGGEFPTVRTYINDFIGTKLDNYLHKNPDTAEKLQRKIMQAEKERKDLSGIRKLARDRAKKSNLHNKKLRDCRVHLGDIKNTRYLESTLFITEGDSASGSITKSRDVNTQAVFSLRGKPLNSYGMSKKIVYENEEFNLLQAALNIEDSMEDLRYNKIVIATDADVDGMHIRLLLITFFLQFFPELIKENHLYILQTPLFRVRNKKQTFYCYSPEEKKAAMEALSGKPEITRFKGLGEISPDEFKHFIGEDIRLEPVMLDKTMSIESLLEFYMGKNTPDRQKFIIENLKVELDLIEDN</sequence>
<dbReference type="InterPro" id="IPR013506">
    <property type="entry name" value="Topo_IIA_bsu_dom2"/>
</dbReference>
<dbReference type="GO" id="GO:0003677">
    <property type="term" value="F:DNA binding"/>
    <property type="evidence" value="ECO:0007669"/>
    <property type="project" value="UniProtKB-KW"/>
</dbReference>
<organism evidence="13 14">
    <name type="scientific">Cellulophaga baltica</name>
    <dbReference type="NCBI Taxonomy" id="76594"/>
    <lineage>
        <taxon>Bacteria</taxon>
        <taxon>Pseudomonadati</taxon>
        <taxon>Bacteroidota</taxon>
        <taxon>Flavobacteriia</taxon>
        <taxon>Flavobacteriales</taxon>
        <taxon>Flavobacteriaceae</taxon>
        <taxon>Cellulophaga</taxon>
    </lineage>
</organism>
<evidence type="ECO:0000256" key="7">
    <source>
        <dbReference type="ARBA" id="ARBA00022842"/>
    </source>
</evidence>
<keyword evidence="9" id="KW-0238">DNA-binding</keyword>
<dbReference type="InterPro" id="IPR003594">
    <property type="entry name" value="HATPase_dom"/>
</dbReference>
<dbReference type="GO" id="GO:0006265">
    <property type="term" value="P:DNA topological change"/>
    <property type="evidence" value="ECO:0007669"/>
    <property type="project" value="InterPro"/>
</dbReference>
<dbReference type="PANTHER" id="PTHR45866:SF2">
    <property type="entry name" value="DNA TOPOISOMERASE (ATP-HYDROLYZING)"/>
    <property type="match status" value="1"/>
</dbReference>
<dbReference type="eggNOG" id="COG0187">
    <property type="taxonomic scope" value="Bacteria"/>
</dbReference>
<dbReference type="SMART" id="SM00387">
    <property type="entry name" value="HATPase_c"/>
    <property type="match status" value="1"/>
</dbReference>
<dbReference type="Pfam" id="PF00204">
    <property type="entry name" value="DNA_gyraseB"/>
    <property type="match status" value="1"/>
</dbReference>
<dbReference type="GO" id="GO:0046872">
    <property type="term" value="F:metal ion binding"/>
    <property type="evidence" value="ECO:0007669"/>
    <property type="project" value="UniProtKB-KW"/>
</dbReference>
<dbReference type="FunFam" id="3.30.565.10:FF:000063">
    <property type="entry name" value="DNA topoisomerase (ATP-hydrolyzing)"/>
    <property type="match status" value="1"/>
</dbReference>
<dbReference type="GO" id="GO:0005524">
    <property type="term" value="F:ATP binding"/>
    <property type="evidence" value="ECO:0007669"/>
    <property type="project" value="UniProtKB-KW"/>
</dbReference>
<comment type="catalytic activity">
    <reaction evidence="1">
        <text>ATP-dependent breakage, passage and rejoining of double-stranded DNA.</text>
        <dbReference type="EC" id="5.6.2.2"/>
    </reaction>
</comment>
<dbReference type="SUPFAM" id="SSF55874">
    <property type="entry name" value="ATPase domain of HSP90 chaperone/DNA topoisomerase II/histidine kinase"/>
    <property type="match status" value="1"/>
</dbReference>
<evidence type="ECO:0000256" key="2">
    <source>
        <dbReference type="ARBA" id="ARBA00001946"/>
    </source>
</evidence>
<keyword evidence="5" id="KW-0547">Nucleotide-binding</keyword>
<evidence type="ECO:0000256" key="4">
    <source>
        <dbReference type="ARBA" id="ARBA00022723"/>
    </source>
</evidence>
<evidence type="ECO:0000259" key="12">
    <source>
        <dbReference type="PROSITE" id="PS50880"/>
    </source>
</evidence>
<evidence type="ECO:0000256" key="3">
    <source>
        <dbReference type="ARBA" id="ARBA00012895"/>
    </source>
</evidence>
<dbReference type="InterPro" id="IPR013760">
    <property type="entry name" value="Topo_IIA-like_dom_sf"/>
</dbReference>
<dbReference type="CDD" id="cd01030">
    <property type="entry name" value="TOPRIM_TopoIIA_like"/>
    <property type="match status" value="1"/>
</dbReference>
<dbReference type="InterPro" id="IPR006171">
    <property type="entry name" value="TOPRIM_dom"/>
</dbReference>
<dbReference type="SUPFAM" id="SSF56719">
    <property type="entry name" value="Type II DNA topoisomerase"/>
    <property type="match status" value="1"/>
</dbReference>
<protein>
    <recommendedName>
        <fullName evidence="3">DNA topoisomerase (ATP-hydrolyzing)</fullName>
        <ecNumber evidence="3">5.6.2.2</ecNumber>
    </recommendedName>
</protein>
<dbReference type="InterPro" id="IPR036890">
    <property type="entry name" value="HATPase_C_sf"/>
</dbReference>
<dbReference type="GeneID" id="78062470"/>
<gene>
    <name evidence="13" type="ORF">SAMN04487992_104110</name>
</gene>
<dbReference type="PANTHER" id="PTHR45866">
    <property type="entry name" value="DNA GYRASE/TOPOISOMERASE SUBUNIT B"/>
    <property type="match status" value="1"/>
</dbReference>
<dbReference type="InterPro" id="IPR001241">
    <property type="entry name" value="Topo_IIA"/>
</dbReference>
<feature type="domain" description="Toprim" evidence="12">
    <location>
        <begin position="408"/>
        <end position="514"/>
    </location>
</feature>